<sequence>MGAGYTAIGEGVASGTAAGGRTVLQLTNPASNPAPLRGYLYGYRFSAKGIVSNAEPPRWLICRQTDAGAGGVALAAGFGPTRLDPLLPASTVTCLKGPFGTEPTRGDVVFAQEIHPQSGWGEYIPLGDEIPFDPGSRLAVVVVAAATVLVTAQLYWRGA</sequence>
<accession>A0A1G8EGJ1</accession>
<name>A0A1G8EGJ1_9ACTN</name>
<dbReference type="EMBL" id="FNCN01000020">
    <property type="protein sequence ID" value="SDH69053.1"/>
    <property type="molecule type" value="Genomic_DNA"/>
</dbReference>
<dbReference type="STRING" id="504805.SAMN05421505_12093"/>
<dbReference type="Proteomes" id="UP000198923">
    <property type="component" value="Unassembled WGS sequence"/>
</dbReference>
<evidence type="ECO:0000313" key="1">
    <source>
        <dbReference type="EMBL" id="SDH69053.1"/>
    </source>
</evidence>
<proteinExistence type="predicted"/>
<dbReference type="AlphaFoldDB" id="A0A1G8EGJ1"/>
<organism evidence="1 2">
    <name type="scientific">Sinosporangium album</name>
    <dbReference type="NCBI Taxonomy" id="504805"/>
    <lineage>
        <taxon>Bacteria</taxon>
        <taxon>Bacillati</taxon>
        <taxon>Actinomycetota</taxon>
        <taxon>Actinomycetes</taxon>
        <taxon>Streptosporangiales</taxon>
        <taxon>Streptosporangiaceae</taxon>
        <taxon>Sinosporangium</taxon>
    </lineage>
</organism>
<evidence type="ECO:0000313" key="2">
    <source>
        <dbReference type="Proteomes" id="UP000198923"/>
    </source>
</evidence>
<protein>
    <submittedName>
        <fullName evidence="1">Uncharacterized protein</fullName>
    </submittedName>
</protein>
<dbReference type="OrthoDB" id="9853316at2"/>
<keyword evidence="2" id="KW-1185">Reference proteome</keyword>
<dbReference type="RefSeq" id="WP_093172264.1">
    <property type="nucleotide sequence ID" value="NZ_FNCN01000020.1"/>
</dbReference>
<gene>
    <name evidence="1" type="ORF">SAMN05421505_12093</name>
</gene>
<reference evidence="1 2" key="1">
    <citation type="submission" date="2016-10" db="EMBL/GenBank/DDBJ databases">
        <authorList>
            <person name="de Groot N.N."/>
        </authorList>
    </citation>
    <scope>NUCLEOTIDE SEQUENCE [LARGE SCALE GENOMIC DNA]</scope>
    <source>
        <strain evidence="1 2">CPCC 201354</strain>
    </source>
</reference>